<gene>
    <name evidence="4" type="ORF">DCW48_03275</name>
</gene>
<dbReference type="STRING" id="1132855.GCA_000384255_00820"/>
<dbReference type="SUPFAM" id="SSF47473">
    <property type="entry name" value="EF-hand"/>
    <property type="match status" value="1"/>
</dbReference>
<feature type="region of interest" description="Disordered" evidence="1">
    <location>
        <begin position="65"/>
        <end position="96"/>
    </location>
</feature>
<dbReference type="Proteomes" id="UP000264313">
    <property type="component" value="Unassembled WGS sequence"/>
</dbReference>
<feature type="domain" description="EF-hand" evidence="3">
    <location>
        <begin position="53"/>
        <end position="88"/>
    </location>
</feature>
<dbReference type="EMBL" id="DNAA01000077">
    <property type="protein sequence ID" value="HBA08690.1"/>
    <property type="molecule type" value="Genomic_DNA"/>
</dbReference>
<protein>
    <submittedName>
        <fullName evidence="4">Calcium-binding domain-containing protein</fullName>
    </submittedName>
</protein>
<name>A0A351R9G9_9PROT</name>
<feature type="chain" id="PRO_5016864955" evidence="2">
    <location>
        <begin position="23"/>
        <end position="96"/>
    </location>
</feature>
<organism evidence="4 5">
    <name type="scientific">Methylotenera mobilis</name>
    <dbReference type="NCBI Taxonomy" id="359408"/>
    <lineage>
        <taxon>Bacteria</taxon>
        <taxon>Pseudomonadati</taxon>
        <taxon>Pseudomonadota</taxon>
        <taxon>Betaproteobacteria</taxon>
        <taxon>Nitrosomonadales</taxon>
        <taxon>Methylophilaceae</taxon>
        <taxon>Methylotenera</taxon>
    </lineage>
</organism>
<accession>A0A351R9G9</accession>
<evidence type="ECO:0000256" key="2">
    <source>
        <dbReference type="SAM" id="SignalP"/>
    </source>
</evidence>
<evidence type="ECO:0000259" key="3">
    <source>
        <dbReference type="PROSITE" id="PS50222"/>
    </source>
</evidence>
<evidence type="ECO:0000256" key="1">
    <source>
        <dbReference type="SAM" id="MobiDB-lite"/>
    </source>
</evidence>
<comment type="caution">
    <text evidence="4">The sequence shown here is derived from an EMBL/GenBank/DDBJ whole genome shotgun (WGS) entry which is preliminary data.</text>
</comment>
<dbReference type="GO" id="GO:0005509">
    <property type="term" value="F:calcium ion binding"/>
    <property type="evidence" value="ECO:0007669"/>
    <property type="project" value="InterPro"/>
</dbReference>
<feature type="compositionally biased region" description="Basic and acidic residues" evidence="1">
    <location>
        <begin position="65"/>
        <end position="80"/>
    </location>
</feature>
<dbReference type="PROSITE" id="PS50222">
    <property type="entry name" value="EF_HAND_2"/>
    <property type="match status" value="1"/>
</dbReference>
<keyword evidence="2" id="KW-0732">Signal</keyword>
<proteinExistence type="predicted"/>
<feature type="region of interest" description="Disordered" evidence="1">
    <location>
        <begin position="23"/>
        <end position="45"/>
    </location>
</feature>
<dbReference type="InterPro" id="IPR002048">
    <property type="entry name" value="EF_hand_dom"/>
</dbReference>
<feature type="signal peptide" evidence="2">
    <location>
        <begin position="1"/>
        <end position="22"/>
    </location>
</feature>
<sequence length="96" mass="10537">MKMTQILLTTTLLLGLTQTAYADHHGGEDGKQGCHKADTNNDGAISRDEFMAKHQARAEKMFTKLDANKDGKIDSAERKAAHQGAGHHHSKDEKKP</sequence>
<evidence type="ECO:0000313" key="5">
    <source>
        <dbReference type="Proteomes" id="UP000264313"/>
    </source>
</evidence>
<reference evidence="4 5" key="1">
    <citation type="journal article" date="2018" name="Nat. Biotechnol.">
        <title>A standardized bacterial taxonomy based on genome phylogeny substantially revises the tree of life.</title>
        <authorList>
            <person name="Parks D.H."/>
            <person name="Chuvochina M."/>
            <person name="Waite D.W."/>
            <person name="Rinke C."/>
            <person name="Skarshewski A."/>
            <person name="Chaumeil P.A."/>
            <person name="Hugenholtz P."/>
        </authorList>
    </citation>
    <scope>NUCLEOTIDE SEQUENCE [LARGE SCALE GENOMIC DNA]</scope>
    <source>
        <strain evidence="4">UBA9958</strain>
    </source>
</reference>
<dbReference type="Pfam" id="PF13202">
    <property type="entry name" value="EF-hand_5"/>
    <property type="match status" value="2"/>
</dbReference>
<dbReference type="AlphaFoldDB" id="A0A351R9G9"/>
<dbReference type="InterPro" id="IPR011992">
    <property type="entry name" value="EF-hand-dom_pair"/>
</dbReference>
<dbReference type="Gene3D" id="1.10.238.10">
    <property type="entry name" value="EF-hand"/>
    <property type="match status" value="1"/>
</dbReference>
<evidence type="ECO:0000313" key="4">
    <source>
        <dbReference type="EMBL" id="HBA08690.1"/>
    </source>
</evidence>